<name>A0AAN8WHC1_HALRR</name>
<evidence type="ECO:0000313" key="2">
    <source>
        <dbReference type="EMBL" id="KAK7007483.1"/>
    </source>
</evidence>
<sequence>MGIFSGCGGSSGGESGYVSPYLSTERGGLVTLGPSLLLTRATIAQYDTKRTITTVVAPKSSFDENRVRIQVPAAASVAAATAGSPGGRGIMATTAGSIGAEVSVSRTSVQMQRGTQEEDAEGATGGEKPASSYTLRTGDHDFSSQLYPETRSTPSIHIASPEQPRRPSPNRNPRF</sequence>
<feature type="region of interest" description="Disordered" evidence="1">
    <location>
        <begin position="105"/>
        <end position="175"/>
    </location>
</feature>
<dbReference type="Proteomes" id="UP001381693">
    <property type="component" value="Unassembled WGS sequence"/>
</dbReference>
<evidence type="ECO:0000256" key="1">
    <source>
        <dbReference type="SAM" id="MobiDB-lite"/>
    </source>
</evidence>
<feature type="compositionally biased region" description="Polar residues" evidence="1">
    <location>
        <begin position="143"/>
        <end position="155"/>
    </location>
</feature>
<feature type="non-terminal residue" evidence="2">
    <location>
        <position position="175"/>
    </location>
</feature>
<accession>A0AAN8WHC1</accession>
<keyword evidence="3" id="KW-1185">Reference proteome</keyword>
<gene>
    <name evidence="2" type="ORF">SK128_019981</name>
</gene>
<reference evidence="2 3" key="1">
    <citation type="submission" date="2023-11" db="EMBL/GenBank/DDBJ databases">
        <title>Halocaridina rubra genome assembly.</title>
        <authorList>
            <person name="Smith C."/>
        </authorList>
    </citation>
    <scope>NUCLEOTIDE SEQUENCE [LARGE SCALE GENOMIC DNA]</scope>
    <source>
        <strain evidence="2">EP-1</strain>
        <tissue evidence="2">Whole</tissue>
    </source>
</reference>
<protein>
    <submittedName>
        <fullName evidence="2">Uncharacterized protein</fullName>
    </submittedName>
</protein>
<comment type="caution">
    <text evidence="2">The sequence shown here is derived from an EMBL/GenBank/DDBJ whole genome shotgun (WGS) entry which is preliminary data.</text>
</comment>
<feature type="compositionally biased region" description="Polar residues" evidence="1">
    <location>
        <begin position="105"/>
        <end position="114"/>
    </location>
</feature>
<organism evidence="2 3">
    <name type="scientific">Halocaridina rubra</name>
    <name type="common">Hawaiian red shrimp</name>
    <dbReference type="NCBI Taxonomy" id="373956"/>
    <lineage>
        <taxon>Eukaryota</taxon>
        <taxon>Metazoa</taxon>
        <taxon>Ecdysozoa</taxon>
        <taxon>Arthropoda</taxon>
        <taxon>Crustacea</taxon>
        <taxon>Multicrustacea</taxon>
        <taxon>Malacostraca</taxon>
        <taxon>Eumalacostraca</taxon>
        <taxon>Eucarida</taxon>
        <taxon>Decapoda</taxon>
        <taxon>Pleocyemata</taxon>
        <taxon>Caridea</taxon>
        <taxon>Atyoidea</taxon>
        <taxon>Atyidae</taxon>
        <taxon>Halocaridina</taxon>
    </lineage>
</organism>
<evidence type="ECO:0000313" key="3">
    <source>
        <dbReference type="Proteomes" id="UP001381693"/>
    </source>
</evidence>
<dbReference type="AlphaFoldDB" id="A0AAN8WHC1"/>
<proteinExistence type="predicted"/>
<dbReference type="EMBL" id="JAXCGZ010023564">
    <property type="protein sequence ID" value="KAK7007483.1"/>
    <property type="molecule type" value="Genomic_DNA"/>
</dbReference>